<dbReference type="PANTHER" id="PTHR24367:SF318">
    <property type="entry name" value="LEUCINE-RICH GLIOMA-INACTIVATED PROTEIN 1-LIKE"/>
    <property type="match status" value="1"/>
</dbReference>
<dbReference type="InterPro" id="IPR001611">
    <property type="entry name" value="Leu-rich_rpt"/>
</dbReference>
<dbReference type="PROSITE" id="PS51450">
    <property type="entry name" value="LRR"/>
    <property type="match status" value="1"/>
</dbReference>
<dbReference type="SMART" id="SM00369">
    <property type="entry name" value="LRR_TYP"/>
    <property type="match status" value="1"/>
</dbReference>
<keyword evidence="2" id="KW-0677">Repeat</keyword>
<dbReference type="InterPro" id="IPR051295">
    <property type="entry name" value="LGI_related"/>
</dbReference>
<reference evidence="3 4" key="1">
    <citation type="journal article" date="2018" name="Nat. Ecol. Evol.">
        <title>Shark genomes provide insights into elasmobranch evolution and the origin of vertebrates.</title>
        <authorList>
            <person name="Hara Y"/>
            <person name="Yamaguchi K"/>
            <person name="Onimaru K"/>
            <person name="Kadota M"/>
            <person name="Koyanagi M"/>
            <person name="Keeley SD"/>
            <person name="Tatsumi K"/>
            <person name="Tanaka K"/>
            <person name="Motone F"/>
            <person name="Kageyama Y"/>
            <person name="Nozu R"/>
            <person name="Adachi N"/>
            <person name="Nishimura O"/>
            <person name="Nakagawa R"/>
            <person name="Tanegashima C"/>
            <person name="Kiyatake I"/>
            <person name="Matsumoto R"/>
            <person name="Murakumo K"/>
            <person name="Nishida K"/>
            <person name="Terakita A"/>
            <person name="Kuratani S"/>
            <person name="Sato K"/>
            <person name="Hyodo S Kuraku.S."/>
        </authorList>
    </citation>
    <scope>NUCLEOTIDE SEQUENCE [LARGE SCALE GENOMIC DNA]</scope>
</reference>
<dbReference type="Proteomes" id="UP000287033">
    <property type="component" value="Unassembled WGS sequence"/>
</dbReference>
<dbReference type="OrthoDB" id="6066926at2759"/>
<comment type="caution">
    <text evidence="3">The sequence shown here is derived from an EMBL/GenBank/DDBJ whole genome shotgun (WGS) entry which is preliminary data.</text>
</comment>
<accession>A0A401T883</accession>
<dbReference type="Gene3D" id="3.80.10.10">
    <property type="entry name" value="Ribonuclease Inhibitor"/>
    <property type="match status" value="1"/>
</dbReference>
<dbReference type="AlphaFoldDB" id="A0A401T883"/>
<evidence type="ECO:0000313" key="3">
    <source>
        <dbReference type="EMBL" id="GCC38807.1"/>
    </source>
</evidence>
<dbReference type="SUPFAM" id="SSF52058">
    <property type="entry name" value="L domain-like"/>
    <property type="match status" value="1"/>
</dbReference>
<evidence type="ECO:0000256" key="2">
    <source>
        <dbReference type="ARBA" id="ARBA00022737"/>
    </source>
</evidence>
<dbReference type="Pfam" id="PF13855">
    <property type="entry name" value="LRR_8"/>
    <property type="match status" value="1"/>
</dbReference>
<sequence>TSIKDDAFAGLPHLEYLFIENNKIESISKHAFRGLRDLIHL</sequence>
<dbReference type="InterPro" id="IPR003591">
    <property type="entry name" value="Leu-rich_rpt_typical-subtyp"/>
</dbReference>
<keyword evidence="4" id="KW-1185">Reference proteome</keyword>
<keyword evidence="1" id="KW-0433">Leucine-rich repeat</keyword>
<gene>
    <name evidence="3" type="ORF">chiPu_0022970</name>
</gene>
<dbReference type="PANTHER" id="PTHR24367">
    <property type="entry name" value="LEUCINE-RICH REPEAT-CONTAINING PROTEIN"/>
    <property type="match status" value="1"/>
</dbReference>
<dbReference type="EMBL" id="BEZZ01013783">
    <property type="protein sequence ID" value="GCC38807.1"/>
    <property type="molecule type" value="Genomic_DNA"/>
</dbReference>
<proteinExistence type="predicted"/>
<evidence type="ECO:0000313" key="4">
    <source>
        <dbReference type="Proteomes" id="UP000287033"/>
    </source>
</evidence>
<organism evidence="3 4">
    <name type="scientific">Chiloscyllium punctatum</name>
    <name type="common">Brownbanded bambooshark</name>
    <name type="synonym">Hemiscyllium punctatum</name>
    <dbReference type="NCBI Taxonomy" id="137246"/>
    <lineage>
        <taxon>Eukaryota</taxon>
        <taxon>Metazoa</taxon>
        <taxon>Chordata</taxon>
        <taxon>Craniata</taxon>
        <taxon>Vertebrata</taxon>
        <taxon>Chondrichthyes</taxon>
        <taxon>Elasmobranchii</taxon>
        <taxon>Galeomorphii</taxon>
        <taxon>Galeoidea</taxon>
        <taxon>Orectolobiformes</taxon>
        <taxon>Hemiscylliidae</taxon>
        <taxon>Chiloscyllium</taxon>
    </lineage>
</organism>
<dbReference type="STRING" id="137246.A0A401T883"/>
<feature type="non-terminal residue" evidence="3">
    <location>
        <position position="1"/>
    </location>
</feature>
<name>A0A401T883_CHIPU</name>
<dbReference type="InterPro" id="IPR032675">
    <property type="entry name" value="LRR_dom_sf"/>
</dbReference>
<evidence type="ECO:0000256" key="1">
    <source>
        <dbReference type="ARBA" id="ARBA00022614"/>
    </source>
</evidence>
<protein>
    <submittedName>
        <fullName evidence="3">Uncharacterized protein</fullName>
    </submittedName>
</protein>